<protein>
    <submittedName>
        <fullName evidence="1">Uncharacterized protein</fullName>
    </submittedName>
</protein>
<dbReference type="HOGENOM" id="CLU_3018405_0_0_1"/>
<dbReference type="EnsemblProtists" id="HpaT807218">
    <property type="protein sequence ID" value="HpaP807218"/>
    <property type="gene ID" value="HpaG807218"/>
</dbReference>
<dbReference type="EMBL" id="JH598375">
    <property type="status" value="NOT_ANNOTATED_CDS"/>
    <property type="molecule type" value="Genomic_DNA"/>
</dbReference>
<dbReference type="InParanoid" id="M4BLD3"/>
<dbReference type="VEuPathDB" id="FungiDB:HpaG807218"/>
<accession>M4BLD3</accession>
<dbReference type="AlphaFoldDB" id="M4BLD3"/>
<proteinExistence type="predicted"/>
<sequence length="56" mass="6547">MTDHQLNRLASERHQMFRPVWQEIDQPGRTRPGLQSDPVGQVQGAAVLKYFQKLWT</sequence>
<name>M4BLD3_HYAAE</name>
<evidence type="ECO:0000313" key="1">
    <source>
        <dbReference type="EnsemblProtists" id="HpaP807218"/>
    </source>
</evidence>
<reference evidence="2" key="1">
    <citation type="journal article" date="2010" name="Science">
        <title>Signatures of adaptation to obligate biotrophy in the Hyaloperonospora arabidopsidis genome.</title>
        <authorList>
            <person name="Baxter L."/>
            <person name="Tripathy S."/>
            <person name="Ishaque N."/>
            <person name="Boot N."/>
            <person name="Cabral A."/>
            <person name="Kemen E."/>
            <person name="Thines M."/>
            <person name="Ah-Fong A."/>
            <person name="Anderson R."/>
            <person name="Badejoko W."/>
            <person name="Bittner-Eddy P."/>
            <person name="Boore J.L."/>
            <person name="Chibucos M.C."/>
            <person name="Coates M."/>
            <person name="Dehal P."/>
            <person name="Delehaunty K."/>
            <person name="Dong S."/>
            <person name="Downton P."/>
            <person name="Dumas B."/>
            <person name="Fabro G."/>
            <person name="Fronick C."/>
            <person name="Fuerstenberg S.I."/>
            <person name="Fulton L."/>
            <person name="Gaulin E."/>
            <person name="Govers F."/>
            <person name="Hughes L."/>
            <person name="Humphray S."/>
            <person name="Jiang R.H."/>
            <person name="Judelson H."/>
            <person name="Kamoun S."/>
            <person name="Kyung K."/>
            <person name="Meijer H."/>
            <person name="Minx P."/>
            <person name="Morris P."/>
            <person name="Nelson J."/>
            <person name="Phuntumart V."/>
            <person name="Qutob D."/>
            <person name="Rehmany A."/>
            <person name="Rougon-Cardoso A."/>
            <person name="Ryden P."/>
            <person name="Torto-Alalibo T."/>
            <person name="Studholme D."/>
            <person name="Wang Y."/>
            <person name="Win J."/>
            <person name="Wood J."/>
            <person name="Clifton S.W."/>
            <person name="Rogers J."/>
            <person name="Van den Ackerveken G."/>
            <person name="Jones J.D."/>
            <person name="McDowell J.M."/>
            <person name="Beynon J."/>
            <person name="Tyler B.M."/>
        </authorList>
    </citation>
    <scope>NUCLEOTIDE SEQUENCE [LARGE SCALE GENOMIC DNA]</scope>
    <source>
        <strain evidence="2">Emoy2</strain>
    </source>
</reference>
<dbReference type="Proteomes" id="UP000011713">
    <property type="component" value="Unassembled WGS sequence"/>
</dbReference>
<reference evidence="1" key="2">
    <citation type="submission" date="2015-06" db="UniProtKB">
        <authorList>
            <consortium name="EnsemblProtists"/>
        </authorList>
    </citation>
    <scope>IDENTIFICATION</scope>
    <source>
        <strain evidence="1">Emoy2</strain>
    </source>
</reference>
<evidence type="ECO:0000313" key="2">
    <source>
        <dbReference type="Proteomes" id="UP000011713"/>
    </source>
</evidence>
<organism evidence="1 2">
    <name type="scientific">Hyaloperonospora arabidopsidis (strain Emoy2)</name>
    <name type="common">Downy mildew agent</name>
    <name type="synonym">Peronospora arabidopsidis</name>
    <dbReference type="NCBI Taxonomy" id="559515"/>
    <lineage>
        <taxon>Eukaryota</taxon>
        <taxon>Sar</taxon>
        <taxon>Stramenopiles</taxon>
        <taxon>Oomycota</taxon>
        <taxon>Peronosporomycetes</taxon>
        <taxon>Peronosporales</taxon>
        <taxon>Peronosporaceae</taxon>
        <taxon>Hyaloperonospora</taxon>
    </lineage>
</organism>
<keyword evidence="2" id="KW-1185">Reference proteome</keyword>